<evidence type="ECO:0000313" key="3">
    <source>
        <dbReference type="Proteomes" id="UP000008630"/>
    </source>
</evidence>
<dbReference type="eggNOG" id="ENOG5030XE5">
    <property type="taxonomic scope" value="Bacteria"/>
</dbReference>
<dbReference type="Proteomes" id="UP000008630">
    <property type="component" value="Chromosome"/>
</dbReference>
<keyword evidence="1" id="KW-0732">Signal</keyword>
<protein>
    <recommendedName>
        <fullName evidence="4">Lipocalin-like domain-containing protein</fullName>
    </recommendedName>
</protein>
<dbReference type="OrthoDB" id="136927at200643"/>
<name>E6SMU1_BACT6</name>
<dbReference type="STRING" id="693979.Bache_0632"/>
<dbReference type="AlphaFoldDB" id="E6SMU1"/>
<evidence type="ECO:0000256" key="1">
    <source>
        <dbReference type="SAM" id="SignalP"/>
    </source>
</evidence>
<evidence type="ECO:0000313" key="2">
    <source>
        <dbReference type="EMBL" id="ADV42657.1"/>
    </source>
</evidence>
<proteinExistence type="predicted"/>
<accession>E6SMU1</accession>
<reference evidence="2 3" key="2">
    <citation type="journal article" date="2011" name="Stand. Genomic Sci.">
        <title>Complete genome sequence of Bacteroides helcogenes type strain (P 36-108).</title>
        <authorList>
            <person name="Pati A."/>
            <person name="Gronow S."/>
            <person name="Zeytun A."/>
            <person name="Lapidus A."/>
            <person name="Nolan M."/>
            <person name="Hammon N."/>
            <person name="Deshpande S."/>
            <person name="Cheng J.F."/>
            <person name="Tapia R."/>
            <person name="Han C."/>
            <person name="Goodwin L."/>
            <person name="Pitluck S."/>
            <person name="Liolios K."/>
            <person name="Pagani I."/>
            <person name="Ivanova N."/>
            <person name="Mavromatis K."/>
            <person name="Chen A."/>
            <person name="Palaniappan K."/>
            <person name="Land M."/>
            <person name="Hauser L."/>
            <person name="Chang Y.J."/>
            <person name="Jeffries C.D."/>
            <person name="Detter J.C."/>
            <person name="Brambilla E."/>
            <person name="Rohde M."/>
            <person name="Goker M."/>
            <person name="Woyke T."/>
            <person name="Bristow J."/>
            <person name="Eisen J.A."/>
            <person name="Markowitz V."/>
            <person name="Hugenholtz P."/>
            <person name="Kyrpides N.C."/>
            <person name="Klenk H.P."/>
            <person name="Lucas S."/>
        </authorList>
    </citation>
    <scope>NUCLEOTIDE SEQUENCE [LARGE SCALE GENOMIC DNA]</scope>
    <source>
        <strain evidence="3">ATCC 35417 / DSM 20613 / JCM 6297 / CCUG 15421 / P 36-108</strain>
    </source>
</reference>
<dbReference type="KEGG" id="bhl:Bache_0632"/>
<gene>
    <name evidence="2" type="ordered locus">Bache_0632</name>
</gene>
<reference key="1">
    <citation type="submission" date="2010-11" db="EMBL/GenBank/DDBJ databases">
        <title>The complete genome of Bacteroides helcogenes P 36-108.</title>
        <authorList>
            <consortium name="US DOE Joint Genome Institute (JGI-PGF)"/>
            <person name="Lucas S."/>
            <person name="Copeland A."/>
            <person name="Lapidus A."/>
            <person name="Bruce D."/>
            <person name="Goodwin L."/>
            <person name="Pitluck S."/>
            <person name="Kyrpides N."/>
            <person name="Mavromatis K."/>
            <person name="Ivanova N."/>
            <person name="Zeytun A."/>
            <person name="Brettin T."/>
            <person name="Detter J.C."/>
            <person name="Tapia R."/>
            <person name="Han C."/>
            <person name="Land M."/>
            <person name="Hauser L."/>
            <person name="Markowitz V."/>
            <person name="Cheng J.-F."/>
            <person name="Hugenholtz P."/>
            <person name="Woyke T."/>
            <person name="Wu D."/>
            <person name="Gronow S."/>
            <person name="Wellnitz S."/>
            <person name="Brambilla E."/>
            <person name="Klenk H.-P."/>
            <person name="Eisen J.A."/>
        </authorList>
    </citation>
    <scope>NUCLEOTIDE SEQUENCE</scope>
    <source>
        <strain>P 36-108</strain>
    </source>
</reference>
<organism evidence="2 3">
    <name type="scientific">Bacteroides helcogenes (strain ATCC 35417 / DSM 20613 / JCM 6297 / CCUG 15421 / P 36-108)</name>
    <dbReference type="NCBI Taxonomy" id="693979"/>
    <lineage>
        <taxon>Bacteria</taxon>
        <taxon>Pseudomonadati</taxon>
        <taxon>Bacteroidota</taxon>
        <taxon>Bacteroidia</taxon>
        <taxon>Bacteroidales</taxon>
        <taxon>Bacteroidaceae</taxon>
        <taxon>Bacteroides</taxon>
    </lineage>
</organism>
<dbReference type="PROSITE" id="PS51257">
    <property type="entry name" value="PROKAR_LIPOPROTEIN"/>
    <property type="match status" value="1"/>
</dbReference>
<dbReference type="RefSeq" id="WP_013546272.1">
    <property type="nucleotide sequence ID" value="NC_014933.1"/>
</dbReference>
<evidence type="ECO:0008006" key="4">
    <source>
        <dbReference type="Google" id="ProtNLM"/>
    </source>
</evidence>
<dbReference type="EMBL" id="CP002352">
    <property type="protein sequence ID" value="ADV42657.1"/>
    <property type="molecule type" value="Genomic_DNA"/>
</dbReference>
<sequence>MNALGKRMMCFCSALCVLLMFAGCSSKKQGESAAGSDSIAVQEQDIPEPLQGRWEMSAIKDPSFRGQMEEVDGIVYCMELNLSERTFTADNDLPSGNGKSYGWMDFSNISRIYHYDIDSVRYLGHNSYRVVSAGGWEDLSIDTLVYYPETKAVYIKNMDYTFHLIPDDKPFNGEWEYTDKNGEDFSTLYYKLSLYKKIKAPQDNEFMGQECYGYGIYSSVDDAYYVIDSIIEINKDYAKVQRRFADYPEEAPLEMTLKFNRDDGSLTIDGEVRVPAKQ</sequence>
<dbReference type="HOGENOM" id="CLU_999861_0_0_10"/>
<feature type="chain" id="PRO_5003209145" description="Lipocalin-like domain-containing protein" evidence="1">
    <location>
        <begin position="23"/>
        <end position="278"/>
    </location>
</feature>
<feature type="signal peptide" evidence="1">
    <location>
        <begin position="1"/>
        <end position="22"/>
    </location>
</feature>
<keyword evidence="3" id="KW-1185">Reference proteome</keyword>